<sequence>CYVACIPVLLIAGRKKCGYSNQLSREEDHAGVDILFVDQLCELQLYCQSVFHGSCLFCFKLL</sequence>
<organism evidence="1 2">
    <name type="scientific">Datura stramonium</name>
    <name type="common">Jimsonweed</name>
    <name type="synonym">Common thornapple</name>
    <dbReference type="NCBI Taxonomy" id="4076"/>
    <lineage>
        <taxon>Eukaryota</taxon>
        <taxon>Viridiplantae</taxon>
        <taxon>Streptophyta</taxon>
        <taxon>Embryophyta</taxon>
        <taxon>Tracheophyta</taxon>
        <taxon>Spermatophyta</taxon>
        <taxon>Magnoliopsida</taxon>
        <taxon>eudicotyledons</taxon>
        <taxon>Gunneridae</taxon>
        <taxon>Pentapetalae</taxon>
        <taxon>asterids</taxon>
        <taxon>lamiids</taxon>
        <taxon>Solanales</taxon>
        <taxon>Solanaceae</taxon>
        <taxon>Solanoideae</taxon>
        <taxon>Datureae</taxon>
        <taxon>Datura</taxon>
    </lineage>
</organism>
<dbReference type="Proteomes" id="UP000823775">
    <property type="component" value="Unassembled WGS sequence"/>
</dbReference>
<feature type="non-terminal residue" evidence="1">
    <location>
        <position position="1"/>
    </location>
</feature>
<comment type="caution">
    <text evidence="1">The sequence shown here is derived from an EMBL/GenBank/DDBJ whole genome shotgun (WGS) entry which is preliminary data.</text>
</comment>
<accession>A0ABS8WS53</accession>
<protein>
    <submittedName>
        <fullName evidence="1">Uncharacterized protein</fullName>
    </submittedName>
</protein>
<evidence type="ECO:0000313" key="1">
    <source>
        <dbReference type="EMBL" id="MCE3215008.1"/>
    </source>
</evidence>
<evidence type="ECO:0000313" key="2">
    <source>
        <dbReference type="Proteomes" id="UP000823775"/>
    </source>
</evidence>
<gene>
    <name evidence="1" type="ORF">HAX54_000528</name>
</gene>
<reference evidence="1 2" key="1">
    <citation type="journal article" date="2021" name="BMC Genomics">
        <title>Datura genome reveals duplications of psychoactive alkaloid biosynthetic genes and high mutation rate following tissue culture.</title>
        <authorList>
            <person name="Rajewski A."/>
            <person name="Carter-House D."/>
            <person name="Stajich J."/>
            <person name="Litt A."/>
        </authorList>
    </citation>
    <scope>NUCLEOTIDE SEQUENCE [LARGE SCALE GENOMIC DNA]</scope>
    <source>
        <strain evidence="1">AR-01</strain>
    </source>
</reference>
<dbReference type="EMBL" id="JACEIK010010148">
    <property type="protein sequence ID" value="MCE3215008.1"/>
    <property type="molecule type" value="Genomic_DNA"/>
</dbReference>
<name>A0ABS8WS53_DATST</name>
<proteinExistence type="predicted"/>
<keyword evidence="2" id="KW-1185">Reference proteome</keyword>